<evidence type="ECO:0000313" key="2">
    <source>
        <dbReference type="EMBL" id="PYH43282.1"/>
    </source>
</evidence>
<feature type="region of interest" description="Disordered" evidence="1">
    <location>
        <begin position="1"/>
        <end position="42"/>
    </location>
</feature>
<feature type="compositionally biased region" description="Basic residues" evidence="1">
    <location>
        <begin position="1"/>
        <end position="10"/>
    </location>
</feature>
<organism evidence="2 3">
    <name type="scientific">Aspergillus saccharolyticus JOP 1030-1</name>
    <dbReference type="NCBI Taxonomy" id="1450539"/>
    <lineage>
        <taxon>Eukaryota</taxon>
        <taxon>Fungi</taxon>
        <taxon>Dikarya</taxon>
        <taxon>Ascomycota</taxon>
        <taxon>Pezizomycotina</taxon>
        <taxon>Eurotiomycetes</taxon>
        <taxon>Eurotiomycetidae</taxon>
        <taxon>Eurotiales</taxon>
        <taxon>Aspergillaceae</taxon>
        <taxon>Aspergillus</taxon>
        <taxon>Aspergillus subgen. Circumdati</taxon>
    </lineage>
</organism>
<keyword evidence="3" id="KW-1185">Reference proteome</keyword>
<dbReference type="AlphaFoldDB" id="A0A319A856"/>
<accession>A0A319A856</accession>
<name>A0A319A856_9EURO</name>
<dbReference type="Proteomes" id="UP000248349">
    <property type="component" value="Unassembled WGS sequence"/>
</dbReference>
<evidence type="ECO:0000256" key="1">
    <source>
        <dbReference type="SAM" id="MobiDB-lite"/>
    </source>
</evidence>
<dbReference type="OrthoDB" id="5239630at2759"/>
<dbReference type="EMBL" id="KZ821245">
    <property type="protein sequence ID" value="PYH43282.1"/>
    <property type="molecule type" value="Genomic_DNA"/>
</dbReference>
<proteinExistence type="predicted"/>
<dbReference type="STRING" id="1450539.A0A319A856"/>
<gene>
    <name evidence="2" type="ORF">BP01DRAFT_358807</name>
</gene>
<dbReference type="InterPro" id="IPR019034">
    <property type="entry name" value="UPF0390"/>
</dbReference>
<dbReference type="Pfam" id="PF09495">
    <property type="entry name" value="DUF2462"/>
    <property type="match status" value="1"/>
</dbReference>
<reference evidence="2 3" key="1">
    <citation type="submission" date="2016-12" db="EMBL/GenBank/DDBJ databases">
        <title>The genomes of Aspergillus section Nigri reveals drivers in fungal speciation.</title>
        <authorList>
            <consortium name="DOE Joint Genome Institute"/>
            <person name="Vesth T.C."/>
            <person name="Nybo J."/>
            <person name="Theobald S."/>
            <person name="Brandl J."/>
            <person name="Frisvad J.C."/>
            <person name="Nielsen K.F."/>
            <person name="Lyhne E.K."/>
            <person name="Kogle M.E."/>
            <person name="Kuo A."/>
            <person name="Riley R."/>
            <person name="Clum A."/>
            <person name="Nolan M."/>
            <person name="Lipzen A."/>
            <person name="Salamov A."/>
            <person name="Henrissat B."/>
            <person name="Wiebenga A."/>
            <person name="De Vries R.P."/>
            <person name="Grigoriev I.V."/>
            <person name="Mortensen U.H."/>
            <person name="Andersen M.R."/>
            <person name="Baker S.E."/>
        </authorList>
    </citation>
    <scope>NUCLEOTIDE SEQUENCE [LARGE SCALE GENOMIC DNA]</scope>
    <source>
        <strain evidence="2 3">JOP 1030-1</strain>
    </source>
</reference>
<evidence type="ECO:0000313" key="3">
    <source>
        <dbReference type="Proteomes" id="UP000248349"/>
    </source>
</evidence>
<dbReference type="GeneID" id="37076749"/>
<dbReference type="RefSeq" id="XP_025429264.1">
    <property type="nucleotide sequence ID" value="XM_025575521.1"/>
</dbReference>
<sequence>MVQGSLKKKPAGGSTSKRPSALAPKRGPRQIAPKKASLIKQQKLTKVCPHHFRSMDHELPCPPHGSWGGRVLFAEAAPALLATSPKCKSKAAGNSSYWSGI</sequence>
<protein>
    <submittedName>
        <fullName evidence="2">Uncharacterized protein</fullName>
    </submittedName>
</protein>